<proteinExistence type="predicted"/>
<dbReference type="EMBL" id="QPIW01000001">
    <property type="protein sequence ID" value="RDB07627.1"/>
    <property type="molecule type" value="Genomic_DNA"/>
</dbReference>
<gene>
    <name evidence="1" type="ORF">DVG78_00760</name>
</gene>
<sequence length="359" mass="42411">MNINKNLCEQLYLDVKTKLQEEFVKRGMTYRGSETFIWKLTNPKTNVTYFQSILEEATHLSFSSTFNTMYLWRKRNEVQTRELVNFQEDYFNLFTKFLGYANPQAYISEFSLTLHHFFGIKKEGKIVVIQPIFDANKDVPPADMMGKFPLANEQTVDSRDTECLLELITLFHDYNQTLPKRMYDQDLIQDINGKLDFNETNLNLNKTNCIFSIGFYSNYFFRWILKNHAADFIEYTDSPVRFRVKYINAQTQQAAWTDYYESNERFDCGFLLKLPVTFSSETINCYFFCGIENKSTLAITTYLCQNWRIIQKKQDFERNIPLNDAPFLMIFKVNKDNLNEMYCEKVVALDFLKATCSSP</sequence>
<dbReference type="Proteomes" id="UP000253141">
    <property type="component" value="Unassembled WGS sequence"/>
</dbReference>
<dbReference type="OrthoDB" id="919672at2"/>
<accession>A0A369IGZ5</accession>
<organism evidence="1 2">
    <name type="scientific">Runella aurantiaca</name>
    <dbReference type="NCBI Taxonomy" id="2282308"/>
    <lineage>
        <taxon>Bacteria</taxon>
        <taxon>Pseudomonadati</taxon>
        <taxon>Bacteroidota</taxon>
        <taxon>Cytophagia</taxon>
        <taxon>Cytophagales</taxon>
        <taxon>Spirosomataceae</taxon>
        <taxon>Runella</taxon>
    </lineage>
</organism>
<comment type="caution">
    <text evidence="1">The sequence shown here is derived from an EMBL/GenBank/DDBJ whole genome shotgun (WGS) entry which is preliminary data.</text>
</comment>
<name>A0A369IGZ5_9BACT</name>
<dbReference type="AlphaFoldDB" id="A0A369IGZ5"/>
<dbReference type="RefSeq" id="WP_114459167.1">
    <property type="nucleotide sequence ID" value="NZ_QPIW01000001.1"/>
</dbReference>
<keyword evidence="2" id="KW-1185">Reference proteome</keyword>
<evidence type="ECO:0000313" key="1">
    <source>
        <dbReference type="EMBL" id="RDB07627.1"/>
    </source>
</evidence>
<protein>
    <submittedName>
        <fullName evidence="1">Uncharacterized protein</fullName>
    </submittedName>
</protein>
<evidence type="ECO:0000313" key="2">
    <source>
        <dbReference type="Proteomes" id="UP000253141"/>
    </source>
</evidence>
<reference evidence="1 2" key="1">
    <citation type="submission" date="2018-07" db="EMBL/GenBank/DDBJ databases">
        <title>Genome analysis of Runella aurantiaca.</title>
        <authorList>
            <person name="Yang X."/>
        </authorList>
    </citation>
    <scope>NUCLEOTIDE SEQUENCE [LARGE SCALE GENOMIC DNA]</scope>
    <source>
        <strain evidence="1 2">YX9</strain>
    </source>
</reference>